<proteinExistence type="inferred from homology"/>
<dbReference type="InterPro" id="IPR007387">
    <property type="entry name" value="TRAP_DctQ"/>
</dbReference>
<accession>A0A366JZW1</accession>
<evidence type="ECO:0000256" key="6">
    <source>
        <dbReference type="ARBA" id="ARBA00022989"/>
    </source>
</evidence>
<dbReference type="GO" id="GO:0015740">
    <property type="term" value="P:C4-dicarboxylate transport"/>
    <property type="evidence" value="ECO:0007669"/>
    <property type="project" value="TreeGrafter"/>
</dbReference>
<evidence type="ECO:0000259" key="10">
    <source>
        <dbReference type="Pfam" id="PF04290"/>
    </source>
</evidence>
<dbReference type="EMBL" id="QNSF01000004">
    <property type="protein sequence ID" value="RBP94428.1"/>
    <property type="molecule type" value="Genomic_DNA"/>
</dbReference>
<reference evidence="11 12" key="1">
    <citation type="submission" date="2018-06" db="EMBL/GenBank/DDBJ databases">
        <title>Freshwater and sediment microbial communities from various areas in North America, analyzing microbe dynamics in response to fracking.</title>
        <authorList>
            <person name="Lamendella R."/>
        </authorList>
    </citation>
    <scope>NUCLEOTIDE SEQUENCE [LARGE SCALE GENOMIC DNA]</scope>
    <source>
        <strain evidence="11 12">14_TX</strain>
    </source>
</reference>
<evidence type="ECO:0000256" key="9">
    <source>
        <dbReference type="SAM" id="Phobius"/>
    </source>
</evidence>
<dbReference type="PANTHER" id="PTHR35011:SF11">
    <property type="entry name" value="TRAP TRANSPORTER SMALL PERMEASE PROTEIN"/>
    <property type="match status" value="1"/>
</dbReference>
<dbReference type="GO" id="GO:0022857">
    <property type="term" value="F:transmembrane transporter activity"/>
    <property type="evidence" value="ECO:0007669"/>
    <property type="project" value="TreeGrafter"/>
</dbReference>
<gene>
    <name evidence="11" type="ORF">DFO70_10467</name>
</gene>
<comment type="subcellular location">
    <subcellularLocation>
        <location evidence="1">Cell inner membrane</location>
        <topology evidence="1">Multi-pass membrane protein</topology>
    </subcellularLocation>
</comment>
<keyword evidence="6 9" id="KW-1133">Transmembrane helix</keyword>
<evidence type="ECO:0000256" key="8">
    <source>
        <dbReference type="ARBA" id="ARBA00038436"/>
    </source>
</evidence>
<evidence type="ECO:0000256" key="1">
    <source>
        <dbReference type="ARBA" id="ARBA00004429"/>
    </source>
</evidence>
<keyword evidence="4" id="KW-0997">Cell inner membrane</keyword>
<feature type="transmembrane region" description="Helical" evidence="9">
    <location>
        <begin position="93"/>
        <end position="114"/>
    </location>
</feature>
<evidence type="ECO:0000256" key="5">
    <source>
        <dbReference type="ARBA" id="ARBA00022692"/>
    </source>
</evidence>
<evidence type="ECO:0000313" key="11">
    <source>
        <dbReference type="EMBL" id="RBP94428.1"/>
    </source>
</evidence>
<feature type="domain" description="Tripartite ATP-independent periplasmic transporters DctQ component" evidence="10">
    <location>
        <begin position="30"/>
        <end position="157"/>
    </location>
</feature>
<feature type="transmembrane region" description="Helical" evidence="9">
    <location>
        <begin position="134"/>
        <end position="155"/>
    </location>
</feature>
<dbReference type="InterPro" id="IPR055348">
    <property type="entry name" value="DctQ"/>
</dbReference>
<evidence type="ECO:0000256" key="7">
    <source>
        <dbReference type="ARBA" id="ARBA00023136"/>
    </source>
</evidence>
<keyword evidence="5 9" id="KW-0812">Transmembrane</keyword>
<evidence type="ECO:0000256" key="2">
    <source>
        <dbReference type="ARBA" id="ARBA00022448"/>
    </source>
</evidence>
<evidence type="ECO:0000256" key="4">
    <source>
        <dbReference type="ARBA" id="ARBA00022519"/>
    </source>
</evidence>
<dbReference type="Proteomes" id="UP000252731">
    <property type="component" value="Unassembled WGS sequence"/>
</dbReference>
<dbReference type="Pfam" id="PF04290">
    <property type="entry name" value="DctQ"/>
    <property type="match status" value="1"/>
</dbReference>
<keyword evidence="12" id="KW-1185">Reference proteome</keyword>
<dbReference type="AlphaFoldDB" id="A0A366JZW1"/>
<evidence type="ECO:0000256" key="3">
    <source>
        <dbReference type="ARBA" id="ARBA00022475"/>
    </source>
</evidence>
<organism evidence="11 12">
    <name type="scientific">Cytobacillus firmus</name>
    <name type="common">Bacillus firmus</name>
    <dbReference type="NCBI Taxonomy" id="1399"/>
    <lineage>
        <taxon>Bacteria</taxon>
        <taxon>Bacillati</taxon>
        <taxon>Bacillota</taxon>
        <taxon>Bacilli</taxon>
        <taxon>Bacillales</taxon>
        <taxon>Bacillaceae</taxon>
        <taxon>Cytobacillus</taxon>
    </lineage>
</organism>
<keyword evidence="2" id="KW-0813">Transport</keyword>
<keyword evidence="7 9" id="KW-0472">Membrane</keyword>
<dbReference type="RefSeq" id="WP_113882216.1">
    <property type="nucleotide sequence ID" value="NZ_QNSF01000004.1"/>
</dbReference>
<name>A0A366JZW1_CYTFI</name>
<feature type="transmembrane region" description="Helical" evidence="9">
    <location>
        <begin position="54"/>
        <end position="72"/>
    </location>
</feature>
<dbReference type="PANTHER" id="PTHR35011">
    <property type="entry name" value="2,3-DIKETO-L-GULONATE TRAP TRANSPORTER SMALL PERMEASE PROTEIN YIAM"/>
    <property type="match status" value="1"/>
</dbReference>
<dbReference type="OrthoDB" id="2086825at2"/>
<sequence length="163" mass="18711">MKSIPGLYIRTIDMLNKFFGYALAFIMAFMTIIIFWQVIARYVVGSSLAWSEELSRFLMIFMIMIGASLALRENQLISVEVLPEMLRGRVKKWLTVIVHFISIFFYTVIIMFGWKVAQSFGNQIAPGTGISMFFIYLSLPLGGVLLLLNSITCILEEFIERKE</sequence>
<protein>
    <submittedName>
        <fullName evidence="11">TRAP-type C4-dicarboxylate transport system permease small subunit</fullName>
    </submittedName>
</protein>
<keyword evidence="3" id="KW-1003">Cell membrane</keyword>
<evidence type="ECO:0000313" key="12">
    <source>
        <dbReference type="Proteomes" id="UP000252731"/>
    </source>
</evidence>
<comment type="similarity">
    <text evidence="8">Belongs to the TRAP transporter small permease family.</text>
</comment>
<comment type="caution">
    <text evidence="11">The sequence shown here is derived from an EMBL/GenBank/DDBJ whole genome shotgun (WGS) entry which is preliminary data.</text>
</comment>
<dbReference type="GO" id="GO:0005886">
    <property type="term" value="C:plasma membrane"/>
    <property type="evidence" value="ECO:0007669"/>
    <property type="project" value="UniProtKB-SubCell"/>
</dbReference>
<feature type="transmembrane region" description="Helical" evidence="9">
    <location>
        <begin position="21"/>
        <end position="42"/>
    </location>
</feature>